<dbReference type="InterPro" id="IPR057670">
    <property type="entry name" value="SH3_retrovirus"/>
</dbReference>
<sequence length="466" mass="52949">MQDKKPDLSFFHVFGELFYPTNDNDELGKLDAKADIGIFVSYVPAKKAFRIYKKTTQEIIETVHVTFDELTVMASEQFSSGPGLYYMIPVTFNSGFVPNIVSQQPCISPNRDDWDHLFQPMFDEYFNPLTIAISLVKEVVASRTMDLADSLVSTSIDKDAPSTNIPIVEKSKLDEDLQGKPVDATFYHGMIRSLVYLTSTRPDLIYVVCLCARYQAKPTEKHLNRVRRIFRYLNGIINMGLWYSNDTEDDDVAKELYGDLNVDREGKDADMTNVEQGGVDQLNASHEFGFVHKEEDARVTLTTVHDKTEFDQWVSVLETKMSEFNQTNIFAKAVSSIPDIVDKYLASKVKEAVDVIIKEQVKAQVSKIMPQNEKYVIESLRAEVLDRSTNEPQTSYAVAASLSEFKLKKILIDKMETNKSINKSDIQKKLYNALVEAYNSDKDIITSYGDVVTLKSERDDQDKDEV</sequence>
<name>A0A699HZR9_TANCI</name>
<evidence type="ECO:0000313" key="2">
    <source>
        <dbReference type="EMBL" id="GEY90646.1"/>
    </source>
</evidence>
<protein>
    <recommendedName>
        <fullName evidence="1">Retroviral polymerase SH3-like domain-containing protein</fullName>
    </recommendedName>
</protein>
<reference evidence="2" key="1">
    <citation type="journal article" date="2019" name="Sci. Rep.">
        <title>Draft genome of Tanacetum cinerariifolium, the natural source of mosquito coil.</title>
        <authorList>
            <person name="Yamashiro T."/>
            <person name="Shiraishi A."/>
            <person name="Satake H."/>
            <person name="Nakayama K."/>
        </authorList>
    </citation>
    <scope>NUCLEOTIDE SEQUENCE</scope>
</reference>
<comment type="caution">
    <text evidence="2">The sequence shown here is derived from an EMBL/GenBank/DDBJ whole genome shotgun (WGS) entry which is preliminary data.</text>
</comment>
<gene>
    <name evidence="2" type="ORF">Tci_462620</name>
</gene>
<dbReference type="PANTHER" id="PTHR11439:SF463">
    <property type="entry name" value="REVERSE TRANSCRIPTASE TY1_COPIA-TYPE DOMAIN-CONTAINING PROTEIN"/>
    <property type="match status" value="1"/>
</dbReference>
<accession>A0A699HZR9</accession>
<organism evidence="2">
    <name type="scientific">Tanacetum cinerariifolium</name>
    <name type="common">Dalmatian daisy</name>
    <name type="synonym">Chrysanthemum cinerariifolium</name>
    <dbReference type="NCBI Taxonomy" id="118510"/>
    <lineage>
        <taxon>Eukaryota</taxon>
        <taxon>Viridiplantae</taxon>
        <taxon>Streptophyta</taxon>
        <taxon>Embryophyta</taxon>
        <taxon>Tracheophyta</taxon>
        <taxon>Spermatophyta</taxon>
        <taxon>Magnoliopsida</taxon>
        <taxon>eudicotyledons</taxon>
        <taxon>Gunneridae</taxon>
        <taxon>Pentapetalae</taxon>
        <taxon>asterids</taxon>
        <taxon>campanulids</taxon>
        <taxon>Asterales</taxon>
        <taxon>Asteraceae</taxon>
        <taxon>Asteroideae</taxon>
        <taxon>Anthemideae</taxon>
        <taxon>Anthemidinae</taxon>
        <taxon>Tanacetum</taxon>
    </lineage>
</organism>
<feature type="domain" description="Retroviral polymerase SH3-like" evidence="1">
    <location>
        <begin position="19"/>
        <end position="72"/>
    </location>
</feature>
<evidence type="ECO:0000259" key="1">
    <source>
        <dbReference type="Pfam" id="PF25597"/>
    </source>
</evidence>
<proteinExistence type="predicted"/>
<dbReference type="EMBL" id="BKCJ010221182">
    <property type="protein sequence ID" value="GEY90646.1"/>
    <property type="molecule type" value="Genomic_DNA"/>
</dbReference>
<dbReference type="AlphaFoldDB" id="A0A699HZR9"/>
<dbReference type="PANTHER" id="PTHR11439">
    <property type="entry name" value="GAG-POL-RELATED RETROTRANSPOSON"/>
    <property type="match status" value="1"/>
</dbReference>
<dbReference type="Pfam" id="PF25597">
    <property type="entry name" value="SH3_retrovirus"/>
    <property type="match status" value="1"/>
</dbReference>